<comment type="caution">
    <text evidence="6">The sequence shown here is derived from an EMBL/GenBank/DDBJ whole genome shotgun (WGS) entry which is preliminary data.</text>
</comment>
<feature type="domain" description="Glycosyl transferase CAP10" evidence="5">
    <location>
        <begin position="891"/>
        <end position="1234"/>
    </location>
</feature>
<keyword evidence="4" id="KW-1133">Transmembrane helix</keyword>
<dbReference type="InterPro" id="IPR006598">
    <property type="entry name" value="CAP10"/>
</dbReference>
<dbReference type="PANTHER" id="PTHR12203">
    <property type="entry name" value="KDEL LYS-ASP-GLU-LEU CONTAINING - RELATED"/>
    <property type="match status" value="1"/>
</dbReference>
<name>A0A3M7DF24_HORWE</name>
<dbReference type="InterPro" id="IPR051091">
    <property type="entry name" value="O-Glucosyltr/Glycosyltrsf_90"/>
</dbReference>
<evidence type="ECO:0000256" key="2">
    <source>
        <dbReference type="ARBA" id="ARBA00022679"/>
    </source>
</evidence>
<comment type="similarity">
    <text evidence="1">Belongs to the glycosyltransferase 90 family.</text>
</comment>
<feature type="transmembrane region" description="Helical" evidence="4">
    <location>
        <begin position="601"/>
        <end position="624"/>
    </location>
</feature>
<feature type="transmembrane region" description="Helical" evidence="4">
    <location>
        <begin position="570"/>
        <end position="589"/>
    </location>
</feature>
<evidence type="ECO:0000259" key="5">
    <source>
        <dbReference type="SMART" id="SM00672"/>
    </source>
</evidence>
<sequence>MPYDAIRLLVIYIANILGADEQLKGIVGIDITGPALDLLLNLLLALLAVGGEAEQLVLFDVEVEEDVVEVDDDVLLAITDDDEEGTVLGGGVVADEGGDARVDGFLGHAGDGRQRMAATGHLWTVTSPVQMRGISSSAHGGLEVPRKYAQLGGRGEMIAGRGPGGWVDAQPTFSSSFKVPANFPTMIDVLPLQLAGRLNGPPRVKDTPRLAPEEHDDMDRTKWPAISGFVIGTYLLCRSVPGTFAFDKPLHTSVTVLATCAATLLLLGRILPREAGAAQSDQRYDAVPLEDVGGERSSRESSPIREDVRYPSSLRKLRILFLILVIAICARVATLKEMVENPQCAALTWEPLIPLALAIGDYWTIQRHSKRMNAEDYENNVYDDIQGAFVSSRYRYLVTAGVLSLSSLLVLAKARSVGSTYICAATLPHTWMVPASQHFGTFLDLTIMYYVSQLLHQYEARGQRSVGLRFVSIGWAALFSAAVMLGVLGTTYLLAGPPDRRRLVGMSSLYVWSLFRFDLLASFTATCTLFTIYHIGIMSASMIAAFVSTATITTSFAWNNAHPFPPTSTGLGLLAITMAVISFTVYIHVDTSDRSHSLRTFRAVPAWLYLILAVIFIIHTSLWASHSSTVSYHPIDLLIYDAARHHEAYLNQTSSSTTLEEAVANYEVRYNRPPPPAFNHWYKYATARNSVVIDDFDSIHRDLLPFWSVPPEIIRERTYQLISNPWHDVAGVSIRGGKADVSPNVVPTHRWMVDGLVEMIGHFAEFLPDMDLAFNLNDECRVAVPFEDIEPMRKDAAHPRIVEGEAVQNRFSEGRAEQWKIVSEEPSQERVLKEMSWQKTFYEFGSIGCPPKSPARKDRTWNTGELCTTCTNPHSLGAFLANWTLAGNICHQPDLANLHGVYLSPAAFKASHELYPIFSQSKTHGFNDILYPSAWNYLDKARYEPSETYPDLEWREKNNTLFWRGATSEGVSQGFGSWKGMARQRFVHMTNHHLRDLNPSSSSSSSSTPPQPLLLPLPNQPPRSPPSTKHPEAEGTVHSPLLHYTLLPPSHLTTLLPTDLQIVETIARCGGRDCDDQTVEFSPLASPSDFQHHWQYRFLLDLDGAGFSGRFLPFLHSRSLPFKAGVFREWWDDRVTAWAHFVPVDVRGQGLWGTLGYFAGVRGSLGSEGEAVGDEEAAEGVGAGKGSGKKGLWVDVPPHEVEGEEIAERGRRWAGQVLRKEDMEIYFFRLLLEWGRLTDDGRDGIGFSS</sequence>
<keyword evidence="4" id="KW-0472">Membrane</keyword>
<gene>
    <name evidence="6" type="ORF">D0863_10919</name>
</gene>
<keyword evidence="4" id="KW-0812">Transmembrane</keyword>
<feature type="compositionally biased region" description="Pro residues" evidence="3">
    <location>
        <begin position="1009"/>
        <end position="1025"/>
    </location>
</feature>
<protein>
    <recommendedName>
        <fullName evidence="5">Glycosyl transferase CAP10 domain-containing protein</fullName>
    </recommendedName>
</protein>
<feature type="compositionally biased region" description="Low complexity" evidence="3">
    <location>
        <begin position="997"/>
        <end position="1008"/>
    </location>
</feature>
<feature type="transmembrane region" description="Helical" evidence="4">
    <location>
        <begin position="472"/>
        <end position="494"/>
    </location>
</feature>
<evidence type="ECO:0000256" key="1">
    <source>
        <dbReference type="ARBA" id="ARBA00010118"/>
    </source>
</evidence>
<feature type="region of interest" description="Disordered" evidence="3">
    <location>
        <begin position="994"/>
        <end position="1035"/>
    </location>
</feature>
<feature type="transmembrane region" description="Helical" evidence="4">
    <location>
        <begin position="540"/>
        <end position="558"/>
    </location>
</feature>
<dbReference type="SMART" id="SM00672">
    <property type="entry name" value="CAP10"/>
    <property type="match status" value="1"/>
</dbReference>
<evidence type="ECO:0000256" key="4">
    <source>
        <dbReference type="SAM" id="Phobius"/>
    </source>
</evidence>
<evidence type="ECO:0000256" key="3">
    <source>
        <dbReference type="SAM" id="MobiDB-lite"/>
    </source>
</evidence>
<reference evidence="6 7" key="1">
    <citation type="journal article" date="2018" name="BMC Genomics">
        <title>Genomic evidence for intraspecific hybridization in a clonal and extremely halotolerant yeast.</title>
        <authorList>
            <person name="Gostincar C."/>
            <person name="Stajich J.E."/>
            <person name="Zupancic J."/>
            <person name="Zalar P."/>
            <person name="Gunde-Cimerman N."/>
        </authorList>
    </citation>
    <scope>NUCLEOTIDE SEQUENCE [LARGE SCALE GENOMIC DNA]</scope>
    <source>
        <strain evidence="6 7">EXF-2682</strain>
    </source>
</reference>
<dbReference type="Proteomes" id="UP000269276">
    <property type="component" value="Unassembled WGS sequence"/>
</dbReference>
<dbReference type="OrthoDB" id="541052at2759"/>
<accession>A0A3M7DF24</accession>
<keyword evidence="2" id="KW-0808">Transferase</keyword>
<dbReference type="EMBL" id="QWIP01000494">
    <property type="protein sequence ID" value="RMY62566.1"/>
    <property type="molecule type" value="Genomic_DNA"/>
</dbReference>
<dbReference type="PANTHER" id="PTHR12203:SF35">
    <property type="entry name" value="PROTEIN O-GLUCOSYLTRANSFERASE 1"/>
    <property type="match status" value="1"/>
</dbReference>
<evidence type="ECO:0000313" key="6">
    <source>
        <dbReference type="EMBL" id="RMY62566.1"/>
    </source>
</evidence>
<dbReference type="AlphaFoldDB" id="A0A3M7DF24"/>
<dbReference type="VEuPathDB" id="FungiDB:BTJ68_07398"/>
<proteinExistence type="inferred from homology"/>
<evidence type="ECO:0000313" key="7">
    <source>
        <dbReference type="Proteomes" id="UP000269276"/>
    </source>
</evidence>
<dbReference type="GO" id="GO:0016740">
    <property type="term" value="F:transferase activity"/>
    <property type="evidence" value="ECO:0007669"/>
    <property type="project" value="UniProtKB-KW"/>
</dbReference>
<organism evidence="6 7">
    <name type="scientific">Hortaea werneckii</name>
    <name type="common">Black yeast</name>
    <name type="synonym">Cladosporium werneckii</name>
    <dbReference type="NCBI Taxonomy" id="91943"/>
    <lineage>
        <taxon>Eukaryota</taxon>
        <taxon>Fungi</taxon>
        <taxon>Dikarya</taxon>
        <taxon>Ascomycota</taxon>
        <taxon>Pezizomycotina</taxon>
        <taxon>Dothideomycetes</taxon>
        <taxon>Dothideomycetidae</taxon>
        <taxon>Mycosphaerellales</taxon>
        <taxon>Teratosphaeriaceae</taxon>
        <taxon>Hortaea</taxon>
    </lineage>
</organism>